<gene>
    <name evidence="2" type="ORF">UT84_C0002G0035</name>
</gene>
<accession>A0A0G0REQ2</accession>
<dbReference type="AlphaFoldDB" id="A0A0G0REQ2"/>
<keyword evidence="1" id="KW-1133">Transmembrane helix</keyword>
<proteinExistence type="predicted"/>
<name>A0A0G0REQ2_9BACT</name>
<dbReference type="Proteomes" id="UP000034531">
    <property type="component" value="Unassembled WGS sequence"/>
</dbReference>
<feature type="transmembrane region" description="Helical" evidence="1">
    <location>
        <begin position="20"/>
        <end position="38"/>
    </location>
</feature>
<protein>
    <submittedName>
        <fullName evidence="2">Uncharacterized protein</fullName>
    </submittedName>
</protein>
<organism evidence="2 3">
    <name type="scientific">Candidatus Curtissbacteria bacterium GW2011_GWA1_40_16</name>
    <dbReference type="NCBI Taxonomy" id="1618405"/>
    <lineage>
        <taxon>Bacteria</taxon>
        <taxon>Candidatus Curtissiibacteriota</taxon>
    </lineage>
</organism>
<evidence type="ECO:0000313" key="2">
    <source>
        <dbReference type="EMBL" id="KKR51174.1"/>
    </source>
</evidence>
<evidence type="ECO:0000256" key="1">
    <source>
        <dbReference type="SAM" id="Phobius"/>
    </source>
</evidence>
<evidence type="ECO:0000313" key="3">
    <source>
        <dbReference type="Proteomes" id="UP000034531"/>
    </source>
</evidence>
<keyword evidence="1" id="KW-0812">Transmembrane</keyword>
<reference evidence="2 3" key="1">
    <citation type="journal article" date="2015" name="Nature">
        <title>rRNA introns, odd ribosomes, and small enigmatic genomes across a large radiation of phyla.</title>
        <authorList>
            <person name="Brown C.T."/>
            <person name="Hug L.A."/>
            <person name="Thomas B.C."/>
            <person name="Sharon I."/>
            <person name="Castelle C.J."/>
            <person name="Singh A."/>
            <person name="Wilkins M.J."/>
            <person name="Williams K.H."/>
            <person name="Banfield J.F."/>
        </authorList>
    </citation>
    <scope>NUCLEOTIDE SEQUENCE [LARGE SCALE GENOMIC DNA]</scope>
</reference>
<sequence>MRDLAQQNTFVRSKRSLPVPVIKAAFLVVAVVAVLFLVKQKISSGSFIGGGSSELVDAQHGLTPVSVGASGITNGGVNLSSGSATFKDVKYGGQATATATRTFGAGSYSLSVNATLPNPSGDRYQVWLVNGGEIKDAGFMSGSGKSWSLVFNDSSKYSSYNTIWITREITTEGGKPEQHVLEGSF</sequence>
<keyword evidence="1" id="KW-0472">Membrane</keyword>
<dbReference type="EMBL" id="LBYI01000002">
    <property type="protein sequence ID" value="KKR51174.1"/>
    <property type="molecule type" value="Genomic_DNA"/>
</dbReference>
<comment type="caution">
    <text evidence="2">The sequence shown here is derived from an EMBL/GenBank/DDBJ whole genome shotgun (WGS) entry which is preliminary data.</text>
</comment>